<reference evidence="2" key="1">
    <citation type="journal article" date="2017" name="Nat. Microbiol.">
        <title>Global analysis of biosynthetic gene clusters reveals vast potential of secondary metabolite production in Penicillium species.</title>
        <authorList>
            <person name="Nielsen J.C."/>
            <person name="Grijseels S."/>
            <person name="Prigent S."/>
            <person name="Ji B."/>
            <person name="Dainat J."/>
            <person name="Nielsen K.F."/>
            <person name="Frisvad J.C."/>
            <person name="Workman M."/>
            <person name="Nielsen J."/>
        </authorList>
    </citation>
    <scope>NUCLEOTIDE SEQUENCE [LARGE SCALE GENOMIC DNA]</scope>
    <source>
        <strain evidence="2">IBT 31811</strain>
    </source>
</reference>
<dbReference type="EMBL" id="MDYN01000108">
    <property type="protein sequence ID" value="OQD77374.1"/>
    <property type="molecule type" value="Genomic_DNA"/>
</dbReference>
<proteinExistence type="predicted"/>
<gene>
    <name evidence="1" type="ORF">PENANT_c108G00997</name>
</gene>
<comment type="caution">
    <text evidence="1">The sequence shown here is derived from an EMBL/GenBank/DDBJ whole genome shotgun (WGS) entry which is preliminary data.</text>
</comment>
<protein>
    <submittedName>
        <fullName evidence="1">Uncharacterized protein</fullName>
    </submittedName>
</protein>
<accession>A0A1V6PK58</accession>
<name>A0A1V6PK58_9EURO</name>
<evidence type="ECO:0000313" key="2">
    <source>
        <dbReference type="Proteomes" id="UP000191672"/>
    </source>
</evidence>
<keyword evidence="2" id="KW-1185">Reference proteome</keyword>
<dbReference type="AlphaFoldDB" id="A0A1V6PK58"/>
<dbReference type="STRING" id="416450.A0A1V6PK58"/>
<sequence>MASALLQKLMENDLRHYSTEYNTTSPEVRSCTCEDASDLNMQEFILFVGVERSADDLNVTFFNRNGQQRASWRVFKSLGERAMEAVVTAGWILYKLEGIAQSVHEGTFDQHELDELKDSAKERSNKPRLLG</sequence>
<dbReference type="Proteomes" id="UP000191672">
    <property type="component" value="Unassembled WGS sequence"/>
</dbReference>
<evidence type="ECO:0000313" key="1">
    <source>
        <dbReference type="EMBL" id="OQD77374.1"/>
    </source>
</evidence>
<organism evidence="1 2">
    <name type="scientific">Penicillium antarcticum</name>
    <dbReference type="NCBI Taxonomy" id="416450"/>
    <lineage>
        <taxon>Eukaryota</taxon>
        <taxon>Fungi</taxon>
        <taxon>Dikarya</taxon>
        <taxon>Ascomycota</taxon>
        <taxon>Pezizomycotina</taxon>
        <taxon>Eurotiomycetes</taxon>
        <taxon>Eurotiomycetidae</taxon>
        <taxon>Eurotiales</taxon>
        <taxon>Aspergillaceae</taxon>
        <taxon>Penicillium</taxon>
    </lineage>
</organism>